<evidence type="ECO:0000259" key="3">
    <source>
        <dbReference type="Pfam" id="PF15495"/>
    </source>
</evidence>
<evidence type="ECO:0000256" key="2">
    <source>
        <dbReference type="SAM" id="SignalP"/>
    </source>
</evidence>
<dbReference type="RefSeq" id="WP_013617671.1">
    <property type="nucleotide sequence ID" value="NC_015164.1"/>
</dbReference>
<dbReference type="eggNOG" id="ENOG502Z9ID">
    <property type="taxonomic scope" value="Bacteria"/>
</dbReference>
<feature type="signal peptide" evidence="2">
    <location>
        <begin position="1"/>
        <end position="20"/>
    </location>
</feature>
<evidence type="ECO:0000313" key="4">
    <source>
        <dbReference type="EMBL" id="ADY36240.1"/>
    </source>
</evidence>
<gene>
    <name evidence="4" type="ordered locus">Bacsa_1677</name>
</gene>
<dbReference type="InterPro" id="IPR047786">
    <property type="entry name" value="Mfa1_fim"/>
</dbReference>
<evidence type="ECO:0000256" key="1">
    <source>
        <dbReference type="SAM" id="MobiDB-lite"/>
    </source>
</evidence>
<dbReference type="Proteomes" id="UP000007486">
    <property type="component" value="Chromosome"/>
</dbReference>
<dbReference type="AlphaFoldDB" id="F0R0N6"/>
<dbReference type="PROSITE" id="PS51257">
    <property type="entry name" value="PROKAR_LIPOPROTEIN"/>
    <property type="match status" value="1"/>
</dbReference>
<keyword evidence="2" id="KW-0732">Signal</keyword>
<feature type="chain" id="PRO_5003254719" description="Minor fimbrium subunit Mfa1 C-terminal domain-containing protein" evidence="2">
    <location>
        <begin position="21"/>
        <end position="504"/>
    </location>
</feature>
<accession>F0R0N6</accession>
<dbReference type="STRING" id="667015.Bacsa_1677"/>
<sequence>MKLNKYFMMGAMGLSLVACSDNLDENGQSANGTNPNEGTTYVGIALDFGQSVTSRAKYDGSQPETGTPDAGTDGERDVNSVRIIITNTSNVIEKNVFYGSSALQGQDGLGKYVFSITPGEKRFYAFLNEEDGNSDLTATSGTLSNEDLAKAASSFYTSGGTNNATATDFAMSSTDVVEQEIVDNVSQEEATSSSSVNQVKLEVERMVAKVSVALDENMLTNQDNAFTLKALDCKIGNADNYEFTTPSTYTSAGTYRWANNDATGGYRTTPYYSWPATLESAFESWNETYVLSEAQTVYNGTTPSTAIFYCLENTHAVGSYRQGNTTFIRVEATMIPKQVMTFSITGDADKTITPQTPADVSGVDNAKTFYRIVGAPEEHRDNFINTYIFEDELSSYTTALGVDDLADVIAALETEGYAFEKYDGGKGNYTLWVNDYNTDADDKNNNLAPVFRNDWYAYTINSIQLPGNSGGIDDPEQPIHPDTWLGVTLTIKPWNFKDIDIDLQ</sequence>
<organism evidence="4 5">
    <name type="scientific">Phocaeicola salanitronis (strain DSM 18170 / JCM 13657 / CCUG 60908 / BL78)</name>
    <name type="common">Bacteroides salanitronis</name>
    <dbReference type="NCBI Taxonomy" id="667015"/>
    <lineage>
        <taxon>Bacteria</taxon>
        <taxon>Pseudomonadati</taxon>
        <taxon>Bacteroidota</taxon>
        <taxon>Bacteroidia</taxon>
        <taxon>Bacteroidales</taxon>
        <taxon>Bacteroidaceae</taxon>
        <taxon>Phocaeicola</taxon>
    </lineage>
</organism>
<dbReference type="EMBL" id="CP002530">
    <property type="protein sequence ID" value="ADY36240.1"/>
    <property type="molecule type" value="Genomic_DNA"/>
</dbReference>
<dbReference type="Gene3D" id="2.60.40.3690">
    <property type="match status" value="2"/>
</dbReference>
<dbReference type="KEGG" id="bsa:Bacsa_1677"/>
<protein>
    <recommendedName>
        <fullName evidence="3">Minor fimbrium subunit Mfa1 C-terminal domain-containing protein</fullName>
    </recommendedName>
</protein>
<feature type="region of interest" description="Disordered" evidence="1">
    <location>
        <begin position="55"/>
        <end position="77"/>
    </location>
</feature>
<dbReference type="InterPro" id="IPR029140">
    <property type="entry name" value="Mfa1_C"/>
</dbReference>
<feature type="domain" description="Minor fimbrium subunit Mfa1 C-terminal" evidence="3">
    <location>
        <begin position="421"/>
        <end position="496"/>
    </location>
</feature>
<reference evidence="4 5" key="1">
    <citation type="journal article" date="2011" name="Stand. Genomic Sci.">
        <title>Complete genome sequence of Bacteroides salanitronis type strain (BL78).</title>
        <authorList>
            <person name="Gronow S."/>
            <person name="Held B."/>
            <person name="Lucas S."/>
            <person name="Lapidus A."/>
            <person name="Del Rio T.G."/>
            <person name="Nolan M."/>
            <person name="Tice H."/>
            <person name="Deshpande S."/>
            <person name="Cheng J.F."/>
            <person name="Pitluck S."/>
            <person name="Liolios K."/>
            <person name="Pagani I."/>
            <person name="Ivanova N."/>
            <person name="Mavromatis K."/>
            <person name="Pati A."/>
            <person name="Tapia R."/>
            <person name="Han C."/>
            <person name="Goodwin L."/>
            <person name="Chen A."/>
            <person name="Palaniappan K."/>
            <person name="Land M."/>
            <person name="Hauser L."/>
            <person name="Chang Y.J."/>
            <person name="Jeffries C.D."/>
            <person name="Brambilla E.M."/>
            <person name="Rohde M."/>
            <person name="Goker M."/>
            <person name="Detter J.C."/>
            <person name="Woyke T."/>
            <person name="Bristow J."/>
            <person name="Markowitz V."/>
            <person name="Hugenholtz P."/>
            <person name="Kyrpides N.C."/>
            <person name="Klenk H.P."/>
            <person name="Eisen J.A."/>
        </authorList>
    </citation>
    <scope>NUCLEOTIDE SEQUENCE [LARGE SCALE GENOMIC DNA]</scope>
    <source>
        <strain evidence="4 5">DSM 18170</strain>
    </source>
</reference>
<keyword evidence="5" id="KW-1185">Reference proteome</keyword>
<name>F0R0N6_PHOSB</name>
<evidence type="ECO:0000313" key="5">
    <source>
        <dbReference type="Proteomes" id="UP000007486"/>
    </source>
</evidence>
<dbReference type="NCBIfam" id="NF038041">
    <property type="entry name" value="fim_Mfa1_fam"/>
    <property type="match status" value="1"/>
</dbReference>
<proteinExistence type="predicted"/>
<dbReference type="GO" id="GO:0009418">
    <property type="term" value="C:pilus shaft"/>
    <property type="evidence" value="ECO:0007669"/>
    <property type="project" value="InterPro"/>
</dbReference>
<dbReference type="Gene3D" id="2.60.40.2580">
    <property type="match status" value="1"/>
</dbReference>
<dbReference type="Pfam" id="PF15495">
    <property type="entry name" value="Fimbrillin_C"/>
    <property type="match status" value="1"/>
</dbReference>
<dbReference type="HOGENOM" id="CLU_037401_0_0_10"/>